<evidence type="ECO:0000256" key="5">
    <source>
        <dbReference type="SAM" id="MobiDB-lite"/>
    </source>
</evidence>
<dbReference type="AlphaFoldDB" id="A0AAV4ALH3"/>
<keyword evidence="2" id="KW-0805">Transcription regulation</keyword>
<name>A0AAV4ALH3_9GAST</name>
<gene>
    <name evidence="6" type="ORF">PoB_003510400</name>
</gene>
<dbReference type="InterPro" id="IPR011520">
    <property type="entry name" value="Vg_fam"/>
</dbReference>
<dbReference type="GO" id="GO:0006355">
    <property type="term" value="P:regulation of DNA-templated transcription"/>
    <property type="evidence" value="ECO:0007669"/>
    <property type="project" value="InterPro"/>
</dbReference>
<sequence length="159" mass="17439">MSCVDFMYQFYSPYFPYKSPSDDSQKYATQPLYDTGISGPGPSNFLDTPGHSHTGSHTHHNHSHSHSHNHSHSNSHAASDKDTSNSLAGDKSGPQPKSTHYLASNCVLLTYFQGEAASLVDDHFSRSLGQPSSFTLDKPAPNNKPYARSGEHSRNPFCL</sequence>
<organism evidence="6 7">
    <name type="scientific">Plakobranchus ocellatus</name>
    <dbReference type="NCBI Taxonomy" id="259542"/>
    <lineage>
        <taxon>Eukaryota</taxon>
        <taxon>Metazoa</taxon>
        <taxon>Spiralia</taxon>
        <taxon>Lophotrochozoa</taxon>
        <taxon>Mollusca</taxon>
        <taxon>Gastropoda</taxon>
        <taxon>Heterobranchia</taxon>
        <taxon>Euthyneura</taxon>
        <taxon>Panpulmonata</taxon>
        <taxon>Sacoglossa</taxon>
        <taxon>Placobranchoidea</taxon>
        <taxon>Plakobranchidae</taxon>
        <taxon>Plakobranchus</taxon>
    </lineage>
</organism>
<dbReference type="GO" id="GO:0005634">
    <property type="term" value="C:nucleus"/>
    <property type="evidence" value="ECO:0007669"/>
    <property type="project" value="UniProtKB-SubCell"/>
</dbReference>
<feature type="compositionally biased region" description="Basic and acidic residues" evidence="5">
    <location>
        <begin position="149"/>
        <end position="159"/>
    </location>
</feature>
<evidence type="ECO:0000256" key="3">
    <source>
        <dbReference type="ARBA" id="ARBA00023163"/>
    </source>
</evidence>
<dbReference type="PANTHER" id="PTHR15950">
    <property type="entry name" value="TRANSCRIPTION COFACTOR VESTIGIAL-LIKE PROTEIN"/>
    <property type="match status" value="1"/>
</dbReference>
<evidence type="ECO:0000256" key="1">
    <source>
        <dbReference type="ARBA" id="ARBA00004123"/>
    </source>
</evidence>
<dbReference type="PANTHER" id="PTHR15950:SF15">
    <property type="entry name" value="PROTEIN VESTIGIAL"/>
    <property type="match status" value="1"/>
</dbReference>
<keyword evidence="4" id="KW-0539">Nucleus</keyword>
<reference evidence="6 7" key="1">
    <citation type="journal article" date="2021" name="Elife">
        <title>Chloroplast acquisition without the gene transfer in kleptoplastic sea slugs, Plakobranchus ocellatus.</title>
        <authorList>
            <person name="Maeda T."/>
            <person name="Takahashi S."/>
            <person name="Yoshida T."/>
            <person name="Shimamura S."/>
            <person name="Takaki Y."/>
            <person name="Nagai Y."/>
            <person name="Toyoda A."/>
            <person name="Suzuki Y."/>
            <person name="Arimoto A."/>
            <person name="Ishii H."/>
            <person name="Satoh N."/>
            <person name="Nishiyama T."/>
            <person name="Hasebe M."/>
            <person name="Maruyama T."/>
            <person name="Minagawa J."/>
            <person name="Obokata J."/>
            <person name="Shigenobu S."/>
        </authorList>
    </citation>
    <scope>NUCLEOTIDE SEQUENCE [LARGE SCALE GENOMIC DNA]</scope>
</reference>
<dbReference type="Proteomes" id="UP000735302">
    <property type="component" value="Unassembled WGS sequence"/>
</dbReference>
<evidence type="ECO:0000256" key="4">
    <source>
        <dbReference type="ARBA" id="ARBA00023242"/>
    </source>
</evidence>
<comment type="caution">
    <text evidence="6">The sequence shown here is derived from an EMBL/GenBank/DDBJ whole genome shotgun (WGS) entry which is preliminary data.</text>
</comment>
<accession>A0AAV4ALH3</accession>
<protein>
    <submittedName>
        <fullName evidence="6">Transcription cofactor vestigial-like protein 2</fullName>
    </submittedName>
</protein>
<keyword evidence="7" id="KW-1185">Reference proteome</keyword>
<evidence type="ECO:0000256" key="2">
    <source>
        <dbReference type="ARBA" id="ARBA00023015"/>
    </source>
</evidence>
<evidence type="ECO:0000313" key="7">
    <source>
        <dbReference type="Proteomes" id="UP000735302"/>
    </source>
</evidence>
<dbReference type="Pfam" id="PF07545">
    <property type="entry name" value="Vg_Tdu"/>
    <property type="match status" value="1"/>
</dbReference>
<feature type="region of interest" description="Disordered" evidence="5">
    <location>
        <begin position="25"/>
        <end position="99"/>
    </location>
</feature>
<comment type="subcellular location">
    <subcellularLocation>
        <location evidence="1">Nucleus</location>
    </subcellularLocation>
</comment>
<evidence type="ECO:0000313" key="6">
    <source>
        <dbReference type="EMBL" id="GFO08599.1"/>
    </source>
</evidence>
<dbReference type="EMBL" id="BLXT01003971">
    <property type="protein sequence ID" value="GFO08599.1"/>
    <property type="molecule type" value="Genomic_DNA"/>
</dbReference>
<feature type="region of interest" description="Disordered" evidence="5">
    <location>
        <begin position="131"/>
        <end position="159"/>
    </location>
</feature>
<proteinExistence type="predicted"/>
<feature type="compositionally biased region" description="Basic residues" evidence="5">
    <location>
        <begin position="54"/>
        <end position="73"/>
    </location>
</feature>
<keyword evidence="3" id="KW-0804">Transcription</keyword>